<protein>
    <submittedName>
        <fullName evidence="7">Trypsin-like serine protease</fullName>
        <ecNumber evidence="7">3.4.21.-</ecNumber>
    </submittedName>
</protein>
<gene>
    <name evidence="7" type="ORF">ACFQ4H_18915</name>
</gene>
<feature type="domain" description="Peptidase S1" evidence="6">
    <location>
        <begin position="56"/>
        <end position="269"/>
    </location>
</feature>
<organism evidence="7 8">
    <name type="scientific">Micromonospora sonneratiae</name>
    <dbReference type="NCBI Taxonomy" id="1184706"/>
    <lineage>
        <taxon>Bacteria</taxon>
        <taxon>Bacillati</taxon>
        <taxon>Actinomycetota</taxon>
        <taxon>Actinomycetes</taxon>
        <taxon>Micromonosporales</taxon>
        <taxon>Micromonosporaceae</taxon>
        <taxon>Micromonospora</taxon>
    </lineage>
</organism>
<proteinExistence type="inferred from homology"/>
<feature type="chain" id="PRO_5046322433" evidence="5">
    <location>
        <begin position="30"/>
        <end position="331"/>
    </location>
</feature>
<dbReference type="SUPFAM" id="SSF50494">
    <property type="entry name" value="Trypsin-like serine proteases"/>
    <property type="match status" value="1"/>
</dbReference>
<sequence length="331" mass="33397">MGHRRLTPGLAVLAATAAVLFSAPLAASAAPPTPTPPAAPTAVGSETGDRDISPLIVGGRPASEVYPFMASLQSGGRHFCGGSLIKANWVVTAAHCVQGRSPGSVQLRIGTTTWASGGTLVGASRLVVGSGDIALVQLSTNVSQRPIPVAAQSGPTGTATRIIGWGQTCAPQGCGGAPANLMELDTSIVADSRCAGIDGPREICTNNPNGTSGACYGDSGGPQIKGTSGNWELIGSTSRAGNNSSVCATAPSIYNDVPAYRSWIETYTGPLEGGDPPTGCDGIPAWSAGQAYAPGDRAAHNGRVWEATWYSTGAEPGAPGSWAVWRDAGRC</sequence>
<dbReference type="EC" id="3.4.21.-" evidence="7"/>
<accession>A0ABW3YI60</accession>
<comment type="similarity">
    <text evidence="1">Belongs to the peptidase S1 family.</text>
</comment>
<dbReference type="SMART" id="SM00495">
    <property type="entry name" value="ChtBD3"/>
    <property type="match status" value="1"/>
</dbReference>
<evidence type="ECO:0000256" key="2">
    <source>
        <dbReference type="ARBA" id="ARBA00022801"/>
    </source>
</evidence>
<dbReference type="InterPro" id="IPR009003">
    <property type="entry name" value="Peptidase_S1_PA"/>
</dbReference>
<evidence type="ECO:0000313" key="7">
    <source>
        <dbReference type="EMBL" id="MFD1323165.1"/>
    </source>
</evidence>
<name>A0ABW3YI60_9ACTN</name>
<feature type="region of interest" description="Disordered" evidence="4">
    <location>
        <begin position="28"/>
        <end position="53"/>
    </location>
</feature>
<dbReference type="Pfam" id="PF00089">
    <property type="entry name" value="Trypsin"/>
    <property type="match status" value="1"/>
</dbReference>
<dbReference type="Gene3D" id="2.40.10.10">
    <property type="entry name" value="Trypsin-like serine proteases"/>
    <property type="match status" value="1"/>
</dbReference>
<evidence type="ECO:0000256" key="5">
    <source>
        <dbReference type="SAM" id="SignalP"/>
    </source>
</evidence>
<dbReference type="InterPro" id="IPR003610">
    <property type="entry name" value="CBM5/12"/>
</dbReference>
<evidence type="ECO:0000313" key="8">
    <source>
        <dbReference type="Proteomes" id="UP001597260"/>
    </source>
</evidence>
<dbReference type="GO" id="GO:0016787">
    <property type="term" value="F:hydrolase activity"/>
    <property type="evidence" value="ECO:0007669"/>
    <property type="project" value="UniProtKB-KW"/>
</dbReference>
<dbReference type="InterPro" id="IPR050430">
    <property type="entry name" value="Peptidase_S1"/>
</dbReference>
<dbReference type="PROSITE" id="PS00134">
    <property type="entry name" value="TRYPSIN_HIS"/>
    <property type="match status" value="1"/>
</dbReference>
<dbReference type="Gene3D" id="2.10.10.20">
    <property type="entry name" value="Carbohydrate-binding module superfamily 5/12"/>
    <property type="match status" value="1"/>
</dbReference>
<dbReference type="InterPro" id="IPR043504">
    <property type="entry name" value="Peptidase_S1_PA_chymotrypsin"/>
</dbReference>
<dbReference type="EMBL" id="JBHTMP010000028">
    <property type="protein sequence ID" value="MFD1323165.1"/>
    <property type="molecule type" value="Genomic_DNA"/>
</dbReference>
<evidence type="ECO:0000256" key="3">
    <source>
        <dbReference type="ARBA" id="ARBA00023157"/>
    </source>
</evidence>
<dbReference type="InterPro" id="IPR001314">
    <property type="entry name" value="Peptidase_S1A"/>
</dbReference>
<evidence type="ECO:0000256" key="4">
    <source>
        <dbReference type="SAM" id="MobiDB-lite"/>
    </source>
</evidence>
<evidence type="ECO:0000256" key="1">
    <source>
        <dbReference type="ARBA" id="ARBA00007664"/>
    </source>
</evidence>
<dbReference type="InterPro" id="IPR036573">
    <property type="entry name" value="CBM_sf_5/12"/>
</dbReference>
<feature type="signal peptide" evidence="5">
    <location>
        <begin position="1"/>
        <end position="29"/>
    </location>
</feature>
<dbReference type="Proteomes" id="UP001597260">
    <property type="component" value="Unassembled WGS sequence"/>
</dbReference>
<dbReference type="InterPro" id="IPR018114">
    <property type="entry name" value="TRYPSIN_HIS"/>
</dbReference>
<dbReference type="RefSeq" id="WP_377572315.1">
    <property type="nucleotide sequence ID" value="NZ_JBHTMP010000028.1"/>
</dbReference>
<dbReference type="PANTHER" id="PTHR24276:SF98">
    <property type="entry name" value="FI18310P1-RELATED"/>
    <property type="match status" value="1"/>
</dbReference>
<dbReference type="PRINTS" id="PR00722">
    <property type="entry name" value="CHYMOTRYPSIN"/>
</dbReference>
<keyword evidence="2 7" id="KW-0378">Hydrolase</keyword>
<dbReference type="PANTHER" id="PTHR24276">
    <property type="entry name" value="POLYSERASE-RELATED"/>
    <property type="match status" value="1"/>
</dbReference>
<keyword evidence="5" id="KW-0732">Signal</keyword>
<comment type="caution">
    <text evidence="7">The sequence shown here is derived from an EMBL/GenBank/DDBJ whole genome shotgun (WGS) entry which is preliminary data.</text>
</comment>
<dbReference type="CDD" id="cd12215">
    <property type="entry name" value="ChiC_BD"/>
    <property type="match status" value="1"/>
</dbReference>
<dbReference type="PROSITE" id="PS50240">
    <property type="entry name" value="TRYPSIN_DOM"/>
    <property type="match status" value="1"/>
</dbReference>
<keyword evidence="3" id="KW-1015">Disulfide bond</keyword>
<dbReference type="InterPro" id="IPR001254">
    <property type="entry name" value="Trypsin_dom"/>
</dbReference>
<dbReference type="SUPFAM" id="SSF51055">
    <property type="entry name" value="Carbohydrate binding domain"/>
    <property type="match status" value="1"/>
</dbReference>
<keyword evidence="8" id="KW-1185">Reference proteome</keyword>
<dbReference type="CDD" id="cd00190">
    <property type="entry name" value="Tryp_SPc"/>
    <property type="match status" value="1"/>
</dbReference>
<dbReference type="SMART" id="SM00020">
    <property type="entry name" value="Tryp_SPc"/>
    <property type="match status" value="1"/>
</dbReference>
<evidence type="ECO:0000259" key="6">
    <source>
        <dbReference type="PROSITE" id="PS50240"/>
    </source>
</evidence>
<reference evidence="8" key="1">
    <citation type="journal article" date="2019" name="Int. J. Syst. Evol. Microbiol.">
        <title>The Global Catalogue of Microorganisms (GCM) 10K type strain sequencing project: providing services to taxonomists for standard genome sequencing and annotation.</title>
        <authorList>
            <consortium name="The Broad Institute Genomics Platform"/>
            <consortium name="The Broad Institute Genome Sequencing Center for Infectious Disease"/>
            <person name="Wu L."/>
            <person name="Ma J."/>
        </authorList>
    </citation>
    <scope>NUCLEOTIDE SEQUENCE [LARGE SCALE GENOMIC DNA]</scope>
    <source>
        <strain evidence="8">JCM 31037</strain>
    </source>
</reference>